<dbReference type="AlphaFoldDB" id="A0AAE0B6D4"/>
<gene>
    <name evidence="2" type="ORF">Dsin_001820</name>
</gene>
<evidence type="ECO:0000256" key="1">
    <source>
        <dbReference type="SAM" id="Phobius"/>
    </source>
</evidence>
<evidence type="ECO:0000313" key="2">
    <source>
        <dbReference type="EMBL" id="KAK3229939.1"/>
    </source>
</evidence>
<sequence>MSHNYSQLLCYDLFQTEKNRLSISDLRLRGTHRRSLKMYYSTQITHSLPHAYPFFYQAKPTGYLLVLVPLTVFCIRCMIGAFHTRVAGNMRNQAVNESRGHLHHLKSMRWKSALSDITEADTLDSDSMIHLKIKLKLPLKTCLVLQKT</sequence>
<keyword evidence="3" id="KW-1185">Reference proteome</keyword>
<dbReference type="EMBL" id="JANJYJ010000001">
    <property type="protein sequence ID" value="KAK3229939.1"/>
    <property type="molecule type" value="Genomic_DNA"/>
</dbReference>
<keyword evidence="1" id="KW-0472">Membrane</keyword>
<evidence type="ECO:0000313" key="3">
    <source>
        <dbReference type="Proteomes" id="UP001281410"/>
    </source>
</evidence>
<name>A0AAE0B6D4_9ROSI</name>
<feature type="transmembrane region" description="Helical" evidence="1">
    <location>
        <begin position="62"/>
        <end position="82"/>
    </location>
</feature>
<reference evidence="2" key="1">
    <citation type="journal article" date="2023" name="Plant J.">
        <title>Genome sequences and population genomics provide insights into the demographic history, inbreeding, and mutation load of two 'living fossil' tree species of Dipteronia.</title>
        <authorList>
            <person name="Feng Y."/>
            <person name="Comes H.P."/>
            <person name="Chen J."/>
            <person name="Zhu S."/>
            <person name="Lu R."/>
            <person name="Zhang X."/>
            <person name="Li P."/>
            <person name="Qiu J."/>
            <person name="Olsen K.M."/>
            <person name="Qiu Y."/>
        </authorList>
    </citation>
    <scope>NUCLEOTIDE SEQUENCE</scope>
    <source>
        <strain evidence="2">NBL</strain>
    </source>
</reference>
<protein>
    <submittedName>
        <fullName evidence="2">Uncharacterized protein</fullName>
    </submittedName>
</protein>
<proteinExistence type="predicted"/>
<organism evidence="2 3">
    <name type="scientific">Dipteronia sinensis</name>
    <dbReference type="NCBI Taxonomy" id="43782"/>
    <lineage>
        <taxon>Eukaryota</taxon>
        <taxon>Viridiplantae</taxon>
        <taxon>Streptophyta</taxon>
        <taxon>Embryophyta</taxon>
        <taxon>Tracheophyta</taxon>
        <taxon>Spermatophyta</taxon>
        <taxon>Magnoliopsida</taxon>
        <taxon>eudicotyledons</taxon>
        <taxon>Gunneridae</taxon>
        <taxon>Pentapetalae</taxon>
        <taxon>rosids</taxon>
        <taxon>malvids</taxon>
        <taxon>Sapindales</taxon>
        <taxon>Sapindaceae</taxon>
        <taxon>Hippocastanoideae</taxon>
        <taxon>Acereae</taxon>
        <taxon>Dipteronia</taxon>
    </lineage>
</organism>
<dbReference type="Proteomes" id="UP001281410">
    <property type="component" value="Unassembled WGS sequence"/>
</dbReference>
<comment type="caution">
    <text evidence="2">The sequence shown here is derived from an EMBL/GenBank/DDBJ whole genome shotgun (WGS) entry which is preliminary data.</text>
</comment>
<keyword evidence="1" id="KW-1133">Transmembrane helix</keyword>
<accession>A0AAE0B6D4</accession>
<keyword evidence="1" id="KW-0812">Transmembrane</keyword>